<proteinExistence type="predicted"/>
<reference evidence="2 3" key="1">
    <citation type="submission" date="2024-01" db="EMBL/GenBank/DDBJ databases">
        <authorList>
            <person name="Allen C."/>
            <person name="Tagirdzhanova G."/>
        </authorList>
    </citation>
    <scope>NUCLEOTIDE SEQUENCE [LARGE SCALE GENOMIC DNA]</scope>
</reference>
<keyword evidence="3" id="KW-1185">Reference proteome</keyword>
<evidence type="ECO:0000313" key="3">
    <source>
        <dbReference type="Proteomes" id="UP001642405"/>
    </source>
</evidence>
<dbReference type="InterPro" id="IPR008775">
    <property type="entry name" value="Phytyl_CoA_dOase-like"/>
</dbReference>
<evidence type="ECO:0000313" key="2">
    <source>
        <dbReference type="EMBL" id="CAK7215051.1"/>
    </source>
</evidence>
<evidence type="ECO:0008006" key="4">
    <source>
        <dbReference type="Google" id="ProtNLM"/>
    </source>
</evidence>
<comment type="caution">
    <text evidence="2">The sequence shown here is derived from an EMBL/GenBank/DDBJ whole genome shotgun (WGS) entry which is preliminary data.</text>
</comment>
<dbReference type="Proteomes" id="UP001642405">
    <property type="component" value="Unassembled WGS sequence"/>
</dbReference>
<evidence type="ECO:0000256" key="1">
    <source>
        <dbReference type="SAM" id="MobiDB-lite"/>
    </source>
</evidence>
<gene>
    <name evidence="2" type="ORF">SCUCBS95973_002344</name>
</gene>
<accession>A0ABP0B688</accession>
<dbReference type="EMBL" id="CAWUHB010000009">
    <property type="protein sequence ID" value="CAK7215051.1"/>
    <property type="molecule type" value="Genomic_DNA"/>
</dbReference>
<name>A0ABP0B688_9PEZI</name>
<dbReference type="PANTHER" id="PTHR31630">
    <property type="entry name" value="PHYTANOYL-COA DIOXYGENASE-RELATED-RELATED"/>
    <property type="match status" value="1"/>
</dbReference>
<dbReference type="Gene3D" id="2.60.120.620">
    <property type="entry name" value="q2cbj1_9rhob like domain"/>
    <property type="match status" value="1"/>
</dbReference>
<protein>
    <recommendedName>
        <fullName evidence="4">Phytanoyl-CoA dioxygenase</fullName>
    </recommendedName>
</protein>
<organism evidence="2 3">
    <name type="scientific">Sporothrix curviconia</name>
    <dbReference type="NCBI Taxonomy" id="1260050"/>
    <lineage>
        <taxon>Eukaryota</taxon>
        <taxon>Fungi</taxon>
        <taxon>Dikarya</taxon>
        <taxon>Ascomycota</taxon>
        <taxon>Pezizomycotina</taxon>
        <taxon>Sordariomycetes</taxon>
        <taxon>Sordariomycetidae</taxon>
        <taxon>Ophiostomatales</taxon>
        <taxon>Ophiostomataceae</taxon>
        <taxon>Sporothrix</taxon>
    </lineage>
</organism>
<sequence length="345" mass="39371">MATQTIAPQSVGVNLTAGHAADLPPAVAPLTADTPEWLNQFHAKGWTVVRGAVPREKALAYADRGYDWLESWNLGFDRKDRSTYKTDKLPWYARSGLYARYGVGHEQFVWDVRSEPGVIKPFEKIWGTDKLLVSFDGVNLSIPEKERPKTHPMFAPWSHVDQSPLRRHFDCVQGIVNFLPNGPQDGGLMVLEGSSQFYNELWDTFEHKKPADGWHEWAQQNVDEEMCQWLESKGCKWVKVCAEPGDLLLWDSRCIHYGAAPSSTNNRFAAYVCYKPEHMVPQQIKIWRRELWEKKEGTTHDPAAPRSKPRLPPEEHASYAEAVRRPLQEPVLSKRAQQLAGLVPY</sequence>
<dbReference type="SUPFAM" id="SSF51197">
    <property type="entry name" value="Clavaminate synthase-like"/>
    <property type="match status" value="1"/>
</dbReference>
<dbReference type="Pfam" id="PF05721">
    <property type="entry name" value="PhyH"/>
    <property type="match status" value="1"/>
</dbReference>
<dbReference type="PANTHER" id="PTHR31630:SF6">
    <property type="entry name" value="PHYTANOYL-COA DIOXYGENASE-RELATED"/>
    <property type="match status" value="1"/>
</dbReference>
<feature type="compositionally biased region" description="Basic and acidic residues" evidence="1">
    <location>
        <begin position="311"/>
        <end position="323"/>
    </location>
</feature>
<feature type="region of interest" description="Disordered" evidence="1">
    <location>
        <begin position="297"/>
        <end position="323"/>
    </location>
</feature>